<dbReference type="InterPro" id="IPR050100">
    <property type="entry name" value="TRAFAC_GTPase_members"/>
</dbReference>
<evidence type="ECO:0000313" key="4">
    <source>
        <dbReference type="EMBL" id="RZC71869.1"/>
    </source>
</evidence>
<dbReference type="InterPro" id="IPR027417">
    <property type="entry name" value="P-loop_NTPase"/>
</dbReference>
<keyword evidence="1" id="KW-0547">Nucleotide-binding</keyword>
<keyword evidence="2" id="KW-0342">GTP-binding</keyword>
<gene>
    <name evidence="4" type="ORF">C5167_035664</name>
</gene>
<dbReference type="GO" id="GO:0005525">
    <property type="term" value="F:GTP binding"/>
    <property type="evidence" value="ECO:0007669"/>
    <property type="project" value="UniProtKB-KW"/>
</dbReference>
<reference evidence="4 5" key="1">
    <citation type="journal article" date="2018" name="Science">
        <title>The opium poppy genome and morphinan production.</title>
        <authorList>
            <person name="Guo L."/>
            <person name="Winzer T."/>
            <person name="Yang X."/>
            <person name="Li Y."/>
            <person name="Ning Z."/>
            <person name="He Z."/>
            <person name="Teodor R."/>
            <person name="Lu Y."/>
            <person name="Bowser T.A."/>
            <person name="Graham I.A."/>
            <person name="Ye K."/>
        </authorList>
    </citation>
    <scope>NUCLEOTIDE SEQUENCE [LARGE SCALE GENOMIC DNA]</scope>
    <source>
        <strain evidence="5">cv. HN1</strain>
        <tissue evidence="4">Leaves</tissue>
    </source>
</reference>
<protein>
    <recommendedName>
        <fullName evidence="3">Tr-type G domain-containing protein</fullName>
    </recommendedName>
</protein>
<dbReference type="GO" id="GO:0003924">
    <property type="term" value="F:GTPase activity"/>
    <property type="evidence" value="ECO:0007669"/>
    <property type="project" value="InterPro"/>
</dbReference>
<evidence type="ECO:0000256" key="2">
    <source>
        <dbReference type="ARBA" id="ARBA00023134"/>
    </source>
</evidence>
<dbReference type="Pfam" id="PF00009">
    <property type="entry name" value="GTP_EFTU"/>
    <property type="match status" value="1"/>
</dbReference>
<evidence type="ECO:0000256" key="1">
    <source>
        <dbReference type="ARBA" id="ARBA00022741"/>
    </source>
</evidence>
<evidence type="ECO:0000259" key="3">
    <source>
        <dbReference type="Pfam" id="PF00009"/>
    </source>
</evidence>
<evidence type="ECO:0000313" key="5">
    <source>
        <dbReference type="Proteomes" id="UP000316621"/>
    </source>
</evidence>
<feature type="domain" description="Tr-type G" evidence="3">
    <location>
        <begin position="71"/>
        <end position="161"/>
    </location>
</feature>
<dbReference type="STRING" id="3469.A0A4Y7KIU5"/>
<organism evidence="4 5">
    <name type="scientific">Papaver somniferum</name>
    <name type="common">Opium poppy</name>
    <dbReference type="NCBI Taxonomy" id="3469"/>
    <lineage>
        <taxon>Eukaryota</taxon>
        <taxon>Viridiplantae</taxon>
        <taxon>Streptophyta</taxon>
        <taxon>Embryophyta</taxon>
        <taxon>Tracheophyta</taxon>
        <taxon>Spermatophyta</taxon>
        <taxon>Magnoliopsida</taxon>
        <taxon>Ranunculales</taxon>
        <taxon>Papaveraceae</taxon>
        <taxon>Papaveroideae</taxon>
        <taxon>Papaver</taxon>
    </lineage>
</organism>
<dbReference type="Gene3D" id="3.40.50.300">
    <property type="entry name" value="P-loop containing nucleotide triphosphate hydrolases"/>
    <property type="match status" value="1"/>
</dbReference>
<dbReference type="Gramene" id="RZC71869">
    <property type="protein sequence ID" value="RZC71869"/>
    <property type="gene ID" value="C5167_035664"/>
</dbReference>
<accession>A0A4Y7KIU5</accession>
<dbReference type="PANTHER" id="PTHR23115">
    <property type="entry name" value="TRANSLATION FACTOR"/>
    <property type="match status" value="1"/>
</dbReference>
<proteinExistence type="predicted"/>
<dbReference type="Proteomes" id="UP000316621">
    <property type="component" value="Chromosome 7"/>
</dbReference>
<dbReference type="EMBL" id="CM010721">
    <property type="protein sequence ID" value="RZC71869.1"/>
    <property type="molecule type" value="Genomic_DNA"/>
</dbReference>
<dbReference type="SUPFAM" id="SSF52540">
    <property type="entry name" value="P-loop containing nucleoside triphosphate hydrolases"/>
    <property type="match status" value="1"/>
</dbReference>
<dbReference type="AlphaFoldDB" id="A0A4Y7KIU5"/>
<keyword evidence="5" id="KW-1185">Reference proteome</keyword>
<dbReference type="InterPro" id="IPR000795">
    <property type="entry name" value="T_Tr_GTP-bd_dom"/>
</dbReference>
<name>A0A4Y7KIU5_PAPSO</name>
<dbReference type="Gene3D" id="2.40.30.10">
    <property type="entry name" value="Translation factors"/>
    <property type="match status" value="1"/>
</dbReference>
<sequence length="329" mass="36021">MQCGLTQGNLHPQGAFCMKQNMQQAIDTSITTYSDGFRARTISEYFLEYVHINIVVIGHVDSGNSTTAGHSLEAEQEHGITFYTALWKFETTKYCCTVFDAPGHRDFVKNMITGTSQADYAVLIIEPTLGGFEASISKDGQTHVRALLALTLGVNQMICCSKEALNKPLRLPLNVYKIGGIGTVPDCQWDVLKTGFIKPGMVVTFGPTGLTTEVKSVEMHHEALQEALPGCEASTVLRGKAQPFVNIQIGLSILHVLVMHARYQNHSLLISLIASQLDNASVETPPWSGFFCLAILDLISYEGCLSISEVIPDLDVILDAYEKGDKFCL</sequence>
<dbReference type="InterPro" id="IPR009000">
    <property type="entry name" value="Transl_B-barrel_sf"/>
</dbReference>
<dbReference type="SUPFAM" id="SSF50447">
    <property type="entry name" value="Translation proteins"/>
    <property type="match status" value="1"/>
</dbReference>